<evidence type="ECO:0000313" key="2">
    <source>
        <dbReference type="EMBL" id="KUK46406.1"/>
    </source>
</evidence>
<dbReference type="Gene3D" id="3.20.20.140">
    <property type="entry name" value="Metal-dependent hydrolases"/>
    <property type="match status" value="1"/>
</dbReference>
<dbReference type="InterPro" id="IPR033932">
    <property type="entry name" value="YtcJ-like"/>
</dbReference>
<dbReference type="InterPro" id="IPR032466">
    <property type="entry name" value="Metal_Hydrolase"/>
</dbReference>
<dbReference type="PANTHER" id="PTHR22642">
    <property type="entry name" value="IMIDAZOLONEPROPIONASE"/>
    <property type="match status" value="1"/>
</dbReference>
<keyword evidence="2" id="KW-0378">Hydrolase</keyword>
<dbReference type="CDD" id="cd01300">
    <property type="entry name" value="YtcJ_like"/>
    <property type="match status" value="1"/>
</dbReference>
<dbReference type="InterPro" id="IPR011059">
    <property type="entry name" value="Metal-dep_hydrolase_composite"/>
</dbReference>
<accession>A0A124FN04</accession>
<dbReference type="EMBL" id="LGFU01000031">
    <property type="protein sequence ID" value="KUK46406.1"/>
    <property type="molecule type" value="Genomic_DNA"/>
</dbReference>
<name>A0A124FN04_9CHLR</name>
<dbReference type="Pfam" id="PF07969">
    <property type="entry name" value="Amidohydro_3"/>
    <property type="match status" value="1"/>
</dbReference>
<comment type="caution">
    <text evidence="2">The sequence shown here is derived from an EMBL/GenBank/DDBJ whole genome shotgun (WGS) entry which is preliminary data.</text>
</comment>
<evidence type="ECO:0000259" key="1">
    <source>
        <dbReference type="Pfam" id="PF07969"/>
    </source>
</evidence>
<gene>
    <name evidence="2" type="ORF">XD73_0725</name>
</gene>
<dbReference type="PANTHER" id="PTHR22642:SF2">
    <property type="entry name" value="PROTEIN LONG AFTER FAR-RED 3"/>
    <property type="match status" value="1"/>
</dbReference>
<feature type="domain" description="Amidohydrolase 3" evidence="1">
    <location>
        <begin position="37"/>
        <end position="508"/>
    </location>
</feature>
<reference evidence="2 3" key="1">
    <citation type="journal article" date="2015" name="MBio">
        <title>Genome-Resolved Metagenomic Analysis Reveals Roles for Candidate Phyla and Other Microbial Community Members in Biogeochemical Transformations in Oil Reservoirs.</title>
        <authorList>
            <person name="Hu P."/>
            <person name="Tom L."/>
            <person name="Singh A."/>
            <person name="Thomas B.C."/>
            <person name="Baker B.J."/>
            <person name="Piceno Y.M."/>
            <person name="Andersen G.L."/>
            <person name="Banfield J.F."/>
        </authorList>
    </citation>
    <scope>NUCLEOTIDE SEQUENCE [LARGE SCALE GENOMIC DNA]</scope>
    <source>
        <strain evidence="2">46_16</strain>
    </source>
</reference>
<dbReference type="Gene3D" id="3.10.310.70">
    <property type="match status" value="1"/>
</dbReference>
<evidence type="ECO:0000313" key="3">
    <source>
        <dbReference type="Proteomes" id="UP000064249"/>
    </source>
</evidence>
<organism evidence="2 3">
    <name type="scientific">Anaerolinea thermophila</name>
    <dbReference type="NCBI Taxonomy" id="167964"/>
    <lineage>
        <taxon>Bacteria</taxon>
        <taxon>Bacillati</taxon>
        <taxon>Chloroflexota</taxon>
        <taxon>Anaerolineae</taxon>
        <taxon>Anaerolineales</taxon>
        <taxon>Anaerolineaceae</taxon>
        <taxon>Anaerolinea</taxon>
    </lineage>
</organism>
<proteinExistence type="predicted"/>
<sequence length="521" mass="57684">MNALQPTVEALAIQADQLIALGSTKDVLNLVDHNTTVLDLQGRTVFPGLIDAHIHLLQYGMKLAQIDCETKSKKECLQRVAMAVEKQPPGEWIIGQGWDHNIWEDGIGNRTELDAISPQNPILLFAKSLHASWVNSYALKLAGINQNTPDPHGGCIVRDPYGVSTGILLESATLLVERVIPQPDQQQMKNALFSAQQQLFQFGITSVQDVDEWKIYPVLEKLYQQNEYQLRVVKSIQLSALPEAIDQGYRTGLGNNQLKIGWLKLFMDGALGPQTAAMLEPYQGSDQYGMLTLTDEDLEEIGRQALSHKISLEIHAIGDKAIRKALDGLQKLQETFSQVSLPYAHRLEHVQIIHPDDIPRMAAMQVVASMQPIHLISDMNTADRYWGKRCEFAYAWNTIRKAGIPLIFGSDAPVESPNPFLGIHAAVTRCRKGSPSAWHPEQALPLEAALAAYSINPASIIQQPQNSGMLAKGYLADLVILSEDPTVVPPDQLDHLTPLATMVGGKFVWQHSDFFPDEPTL</sequence>
<dbReference type="AlphaFoldDB" id="A0A124FN04"/>
<dbReference type="Gene3D" id="2.30.40.10">
    <property type="entry name" value="Urease, subunit C, domain 1"/>
    <property type="match status" value="1"/>
</dbReference>
<dbReference type="InterPro" id="IPR013108">
    <property type="entry name" value="Amidohydro_3"/>
</dbReference>
<dbReference type="SUPFAM" id="SSF51556">
    <property type="entry name" value="Metallo-dependent hydrolases"/>
    <property type="match status" value="1"/>
</dbReference>
<dbReference type="Proteomes" id="UP000064249">
    <property type="component" value="Unassembled WGS sequence"/>
</dbReference>
<dbReference type="GO" id="GO:0016810">
    <property type="term" value="F:hydrolase activity, acting on carbon-nitrogen (but not peptide) bonds"/>
    <property type="evidence" value="ECO:0007669"/>
    <property type="project" value="InterPro"/>
</dbReference>
<dbReference type="SUPFAM" id="SSF51338">
    <property type="entry name" value="Composite domain of metallo-dependent hydrolases"/>
    <property type="match status" value="1"/>
</dbReference>
<protein>
    <submittedName>
        <fullName evidence="2">Amidohydrolase family protein</fullName>
    </submittedName>
</protein>